<keyword evidence="2" id="KW-1185">Reference proteome</keyword>
<gene>
    <name evidence="1" type="ORF">CB4_01152</name>
</gene>
<dbReference type="Proteomes" id="UP000217696">
    <property type="component" value="Chromosome"/>
</dbReference>
<evidence type="ECO:0000313" key="2">
    <source>
        <dbReference type="Proteomes" id="UP000217696"/>
    </source>
</evidence>
<sequence length="256" mass="28846">MGDTMNLAGLTGYYLLYVFLTILLSILSRHKLKEIKRGYIAFGIAVCLGAAAPFLTAWFGLLMVVVLLAVVSVVLVLTFSFVEVEEAVWIHVPLPIEDDRDVVKPEDEVEVEAEEEHKAAELLQFADKPVSVEQEMHDLLNHTAFPASADEVHSMIELHFIEELPMKEEELLIIEKEEVQEESSLLEDEVPEAESHLAFEFEDGSPAPVLEQEADEKEKDYFIHLGDVLQEEGVSFERLKSKADDDPTEEGGWHRA</sequence>
<dbReference type="EMBL" id="AP017312">
    <property type="protein sequence ID" value="BAU26983.1"/>
    <property type="molecule type" value="Genomic_DNA"/>
</dbReference>
<protein>
    <submittedName>
        <fullName evidence="1">Uncharacterized protein</fullName>
    </submittedName>
</protein>
<name>A0A0U5B9S5_9BACL</name>
<proteinExistence type="predicted"/>
<accession>A0A0U5B9S5</accession>
<dbReference type="AlphaFoldDB" id="A0A0U5B9S5"/>
<evidence type="ECO:0000313" key="1">
    <source>
        <dbReference type="EMBL" id="BAU26983.1"/>
    </source>
</evidence>
<dbReference type="KEGG" id="asoc:CB4_01152"/>
<organism evidence="1 2">
    <name type="scientific">Aneurinibacillus soli</name>
    <dbReference type="NCBI Taxonomy" id="1500254"/>
    <lineage>
        <taxon>Bacteria</taxon>
        <taxon>Bacillati</taxon>
        <taxon>Bacillota</taxon>
        <taxon>Bacilli</taxon>
        <taxon>Bacillales</taxon>
        <taxon>Paenibacillaceae</taxon>
        <taxon>Aneurinibacillus group</taxon>
        <taxon>Aneurinibacillus</taxon>
    </lineage>
</organism>
<reference evidence="1 2" key="1">
    <citation type="submission" date="2015-12" db="EMBL/GenBank/DDBJ databases">
        <title>Genome sequence of Aneurinibacillus soli.</title>
        <authorList>
            <person name="Lee J.S."/>
            <person name="Lee K.C."/>
            <person name="Kim K.K."/>
            <person name="Lee B.W."/>
        </authorList>
    </citation>
    <scope>NUCLEOTIDE SEQUENCE [LARGE SCALE GENOMIC DNA]</scope>
    <source>
        <strain evidence="1 2">CB4</strain>
    </source>
</reference>